<evidence type="ECO:0000313" key="2">
    <source>
        <dbReference type="Proteomes" id="UP000318833"/>
    </source>
</evidence>
<keyword evidence="2" id="KW-1185">Reference proteome</keyword>
<accession>A0A554VL10</accession>
<comment type="caution">
    <text evidence="1">The sequence shown here is derived from an EMBL/GenBank/DDBJ whole genome shotgun (WGS) entry which is preliminary data.</text>
</comment>
<gene>
    <name evidence="1" type="ORF">FOF46_10805</name>
</gene>
<organism evidence="1 2">
    <name type="scientific">Aquimarina algiphila</name>
    <dbReference type="NCBI Taxonomy" id="2047982"/>
    <lineage>
        <taxon>Bacteria</taxon>
        <taxon>Pseudomonadati</taxon>
        <taxon>Bacteroidota</taxon>
        <taxon>Flavobacteriia</taxon>
        <taxon>Flavobacteriales</taxon>
        <taxon>Flavobacteriaceae</taxon>
        <taxon>Aquimarina</taxon>
    </lineage>
</organism>
<protein>
    <submittedName>
        <fullName evidence="1">Uncharacterized protein</fullName>
    </submittedName>
</protein>
<dbReference type="RefSeq" id="WP_143916469.1">
    <property type="nucleotide sequence ID" value="NZ_CANMXV010000023.1"/>
</dbReference>
<dbReference type="Proteomes" id="UP000318833">
    <property type="component" value="Unassembled WGS sequence"/>
</dbReference>
<reference evidence="1 2" key="1">
    <citation type="submission" date="2019-07" db="EMBL/GenBank/DDBJ databases">
        <title>The draft genome sequence of Aquimarina algiphila M91.</title>
        <authorList>
            <person name="Meng X."/>
        </authorList>
    </citation>
    <scope>NUCLEOTIDE SEQUENCE [LARGE SCALE GENOMIC DNA]</scope>
    <source>
        <strain evidence="1 2">M91</strain>
    </source>
</reference>
<dbReference type="AlphaFoldDB" id="A0A554VL10"/>
<dbReference type="EMBL" id="VLNR01000019">
    <property type="protein sequence ID" value="TSE08785.1"/>
    <property type="molecule type" value="Genomic_DNA"/>
</dbReference>
<name>A0A554VL10_9FLAO</name>
<proteinExistence type="predicted"/>
<evidence type="ECO:0000313" key="1">
    <source>
        <dbReference type="EMBL" id="TSE08785.1"/>
    </source>
</evidence>
<sequence>MEKKNKEILDDIADSTSVTIGQVKEVLKVFFRENDLIVAPKAELQSEIARKQVAYLRKKFLSVGEVMDGNFFPKIKTADTIYKWLKSGKLKEGQDWFFDKKGRKVIMTSYLKKQINF</sequence>